<reference evidence="11" key="1">
    <citation type="submission" date="2023-07" db="EMBL/GenBank/DDBJ databases">
        <title>Genome content predicts the carbon catabolic preferences of heterotrophic bacteria.</title>
        <authorList>
            <person name="Gralka M."/>
        </authorList>
    </citation>
    <scope>NUCLEOTIDE SEQUENCE</scope>
    <source>
        <strain evidence="11">C2R13</strain>
    </source>
</reference>
<dbReference type="Proteomes" id="UP001170481">
    <property type="component" value="Unassembled WGS sequence"/>
</dbReference>
<feature type="compositionally biased region" description="Low complexity" evidence="9">
    <location>
        <begin position="27"/>
        <end position="41"/>
    </location>
</feature>
<evidence type="ECO:0000256" key="9">
    <source>
        <dbReference type="SAM" id="MobiDB-lite"/>
    </source>
</evidence>
<keyword evidence="6" id="KW-0804">Transcription</keyword>
<evidence type="ECO:0000256" key="2">
    <source>
        <dbReference type="ARBA" id="ARBA00017823"/>
    </source>
</evidence>
<sequence>MKIEHGGPIQRSDTQAPRELRPETAKDTTATTAATSTADSTQVELSSSAIDAGQDIDQARVDSLKQAIADGSIKIDVDRIAQGLIDAFEGGA</sequence>
<organism evidence="11 12">
    <name type="scientific">Cobetia amphilecti</name>
    <dbReference type="NCBI Taxonomy" id="1055104"/>
    <lineage>
        <taxon>Bacteria</taxon>
        <taxon>Pseudomonadati</taxon>
        <taxon>Pseudomonadota</taxon>
        <taxon>Gammaproteobacteria</taxon>
        <taxon>Oceanospirillales</taxon>
        <taxon>Halomonadaceae</taxon>
        <taxon>Cobetia</taxon>
    </lineage>
</organism>
<keyword evidence="4" id="KW-1005">Bacterial flagellum biogenesis</keyword>
<protein>
    <recommendedName>
        <fullName evidence="2">Negative regulator of flagellin synthesis</fullName>
    </recommendedName>
    <alternativeName>
        <fullName evidence="8">Anti-sigma-28 factor</fullName>
    </alternativeName>
</protein>
<keyword evidence="11" id="KW-0282">Flagellum</keyword>
<comment type="caution">
    <text evidence="11">The sequence shown here is derived from an EMBL/GenBank/DDBJ whole genome shotgun (WGS) entry which is preliminary data.</text>
</comment>
<dbReference type="NCBIfam" id="TIGR03824">
    <property type="entry name" value="FlgM_jcvi"/>
    <property type="match status" value="1"/>
</dbReference>
<dbReference type="AlphaFoldDB" id="A0AAP4TUI0"/>
<dbReference type="EMBL" id="JAUORK010000001">
    <property type="protein sequence ID" value="MDO6670590.1"/>
    <property type="molecule type" value="Genomic_DNA"/>
</dbReference>
<keyword evidence="11" id="KW-0969">Cilium</keyword>
<feature type="region of interest" description="Disordered" evidence="9">
    <location>
        <begin position="1"/>
        <end position="46"/>
    </location>
</feature>
<evidence type="ECO:0000256" key="7">
    <source>
        <dbReference type="ARBA" id="ARBA00024739"/>
    </source>
</evidence>
<feature type="compositionally biased region" description="Basic and acidic residues" evidence="9">
    <location>
        <begin position="16"/>
        <end position="26"/>
    </location>
</feature>
<dbReference type="InterPro" id="IPR035890">
    <property type="entry name" value="Anti-sigma-28_factor_FlgM_sf"/>
</dbReference>
<dbReference type="Pfam" id="PF04316">
    <property type="entry name" value="FlgM"/>
    <property type="match status" value="1"/>
</dbReference>
<keyword evidence="11" id="KW-0966">Cell projection</keyword>
<comment type="similarity">
    <text evidence="1">Belongs to the FlgM family.</text>
</comment>
<evidence type="ECO:0000313" key="12">
    <source>
        <dbReference type="Proteomes" id="UP001170481"/>
    </source>
</evidence>
<evidence type="ECO:0000259" key="10">
    <source>
        <dbReference type="Pfam" id="PF04316"/>
    </source>
</evidence>
<dbReference type="GO" id="GO:0045892">
    <property type="term" value="P:negative regulation of DNA-templated transcription"/>
    <property type="evidence" value="ECO:0007669"/>
    <property type="project" value="InterPro"/>
</dbReference>
<dbReference type="SUPFAM" id="SSF101498">
    <property type="entry name" value="Anti-sigma factor FlgM"/>
    <property type="match status" value="1"/>
</dbReference>
<gene>
    <name evidence="11" type="primary">flgM</name>
    <name evidence="11" type="ORF">Q4535_00525</name>
</gene>
<dbReference type="RefSeq" id="WP_303592434.1">
    <property type="nucleotide sequence ID" value="NZ_JAUORK010000001.1"/>
</dbReference>
<dbReference type="InterPro" id="IPR007412">
    <property type="entry name" value="FlgM"/>
</dbReference>
<name>A0AAP4TUI0_9GAMM</name>
<evidence type="ECO:0000256" key="5">
    <source>
        <dbReference type="ARBA" id="ARBA00023015"/>
    </source>
</evidence>
<evidence type="ECO:0000256" key="8">
    <source>
        <dbReference type="ARBA" id="ARBA00030117"/>
    </source>
</evidence>
<evidence type="ECO:0000256" key="1">
    <source>
        <dbReference type="ARBA" id="ARBA00005322"/>
    </source>
</evidence>
<evidence type="ECO:0000313" key="11">
    <source>
        <dbReference type="EMBL" id="MDO6670590.1"/>
    </source>
</evidence>
<dbReference type="InterPro" id="IPR031316">
    <property type="entry name" value="FlgM_C"/>
</dbReference>
<keyword evidence="3" id="KW-0678">Repressor</keyword>
<evidence type="ECO:0000256" key="4">
    <source>
        <dbReference type="ARBA" id="ARBA00022795"/>
    </source>
</evidence>
<dbReference type="GO" id="GO:0044781">
    <property type="term" value="P:bacterial-type flagellum organization"/>
    <property type="evidence" value="ECO:0007669"/>
    <property type="project" value="UniProtKB-KW"/>
</dbReference>
<evidence type="ECO:0000256" key="6">
    <source>
        <dbReference type="ARBA" id="ARBA00023163"/>
    </source>
</evidence>
<comment type="function">
    <text evidence="7">Responsible for the coupling of flagellin expression to flagellar assembly by preventing expression of the flagellin genes when a component of the middle class of proteins is defective. It negatively regulates flagellar genes by inhibiting the activity of FliA by directly binding to FliA.</text>
</comment>
<accession>A0AAP4TUI0</accession>
<keyword evidence="5" id="KW-0805">Transcription regulation</keyword>
<evidence type="ECO:0000256" key="3">
    <source>
        <dbReference type="ARBA" id="ARBA00022491"/>
    </source>
</evidence>
<feature type="domain" description="Anti-sigma-28 factor FlgM C-terminal" evidence="10">
    <location>
        <begin position="44"/>
        <end position="86"/>
    </location>
</feature>
<proteinExistence type="inferred from homology"/>